<organism evidence="1">
    <name type="scientific">Pseudomonas fluorescens (strain SBW25)</name>
    <dbReference type="NCBI Taxonomy" id="216595"/>
    <lineage>
        <taxon>Bacteria</taxon>
        <taxon>Pseudomonadati</taxon>
        <taxon>Pseudomonadota</taxon>
        <taxon>Gammaproteobacteria</taxon>
        <taxon>Pseudomonadales</taxon>
        <taxon>Pseudomonadaceae</taxon>
        <taxon>Pseudomonas</taxon>
    </lineage>
</organism>
<geneLocation type="plasmid" evidence="1">
    <name>pQBR57</name>
</geneLocation>
<name>A0A0G4E4N8_PSEFS</name>
<reference evidence="1" key="2">
    <citation type="submission" date="2015-06" db="EMBL/GenBank/DDBJ databases">
        <title>Environmentally co-occuring mercury resistance plasmids are genetically and phenotypically diverse and confer variable context-dependent fitness effects.</title>
        <authorList>
            <person name="Hall J.P.J."/>
            <person name="Harrison E."/>
            <person name="Lilley A.K."/>
            <person name="Paterson S."/>
            <person name="Spiers A.J."/>
            <person name="Brockhurst M.A."/>
        </authorList>
    </citation>
    <scope>NUCLEOTIDE SEQUENCE [LARGE SCALE GENOMIC DNA]</scope>
    <source>
        <strain evidence="1">SBW25</strain>
        <plasmid evidence="1">pQBR57</plasmid>
    </source>
</reference>
<dbReference type="EMBL" id="LN713926">
    <property type="protein sequence ID" value="CEK41958.1"/>
    <property type="molecule type" value="Genomic_DNA"/>
</dbReference>
<gene>
    <name evidence="1" type="ORF">PQBR57_0005</name>
</gene>
<evidence type="ECO:0000313" key="1">
    <source>
        <dbReference type="EMBL" id="CEK41958.1"/>
    </source>
</evidence>
<keyword evidence="1" id="KW-0614">Plasmid</keyword>
<sequence>MQTQTLAAINVRPGMKIALAGSVYAVESNLFDRHSNGPYQSRSILVCDSIQNRNGFGQGEHFGLLPSTPVVVILTDLELL</sequence>
<reference evidence="1" key="1">
    <citation type="submission" date="2014-12" db="EMBL/GenBank/DDBJ databases">
        <authorList>
            <person name="Hall J."/>
        </authorList>
    </citation>
    <scope>NUCLEOTIDE SEQUENCE [LARGE SCALE GENOMIC DNA]</scope>
    <source>
        <strain evidence="1">SBW25</strain>
        <plasmid evidence="1">pQBR57</plasmid>
    </source>
</reference>
<dbReference type="RefSeq" id="WP_192963184.1">
    <property type="nucleotide sequence ID" value="NZ_LN713926.1"/>
</dbReference>
<proteinExistence type="predicted"/>
<dbReference type="AlphaFoldDB" id="A0A0G4E4N8"/>
<accession>A0A0G4E4N8</accession>
<protein>
    <submittedName>
        <fullName evidence="1">Uncharacterized protein</fullName>
    </submittedName>
</protein>